<protein>
    <submittedName>
        <fullName evidence="6">Carbohydrate-binding protein</fullName>
    </submittedName>
</protein>
<dbReference type="PANTHER" id="PTHR10963:SF55">
    <property type="entry name" value="GLYCOSIDE HYDROLASE FAMILY 16 PROTEIN"/>
    <property type="match status" value="1"/>
</dbReference>
<keyword evidence="2 3" id="KW-0732">Signal</keyword>
<reference evidence="6 7" key="1">
    <citation type="submission" date="2020-01" db="EMBL/GenBank/DDBJ databases">
        <title>Complete genome sequence of Chitinophaga sp. H33E-04 isolated from quinoa roots.</title>
        <authorList>
            <person name="Weon H.-Y."/>
            <person name="Lee S.A."/>
        </authorList>
    </citation>
    <scope>NUCLEOTIDE SEQUENCE [LARGE SCALE GENOMIC DNA]</scope>
    <source>
        <strain evidence="6 7">H33E-04</strain>
    </source>
</reference>
<dbReference type="InterPro" id="IPR006584">
    <property type="entry name" value="Cellulose-bd_IV"/>
</dbReference>
<dbReference type="InterPro" id="IPR008979">
    <property type="entry name" value="Galactose-bd-like_sf"/>
</dbReference>
<dbReference type="GO" id="GO:0004553">
    <property type="term" value="F:hydrolase activity, hydrolyzing O-glycosyl compounds"/>
    <property type="evidence" value="ECO:0007669"/>
    <property type="project" value="InterPro"/>
</dbReference>
<dbReference type="SUPFAM" id="SSF49785">
    <property type="entry name" value="Galactose-binding domain-like"/>
    <property type="match status" value="1"/>
</dbReference>
<evidence type="ECO:0000256" key="1">
    <source>
        <dbReference type="ARBA" id="ARBA00006865"/>
    </source>
</evidence>
<dbReference type="Proteomes" id="UP000476411">
    <property type="component" value="Chromosome"/>
</dbReference>
<dbReference type="PROSITE" id="PS51175">
    <property type="entry name" value="CBM6"/>
    <property type="match status" value="1"/>
</dbReference>
<dbReference type="CDD" id="cd08023">
    <property type="entry name" value="GH16_laminarinase_like"/>
    <property type="match status" value="1"/>
</dbReference>
<feature type="chain" id="PRO_5025694176" evidence="3">
    <location>
        <begin position="25"/>
        <end position="389"/>
    </location>
</feature>
<dbReference type="Gene3D" id="2.60.120.260">
    <property type="entry name" value="Galactose-binding domain-like"/>
    <property type="match status" value="1"/>
</dbReference>
<accession>A0A6B9ZNI6</accession>
<evidence type="ECO:0000313" key="6">
    <source>
        <dbReference type="EMBL" id="QHS62954.1"/>
    </source>
</evidence>
<dbReference type="SMART" id="SM00606">
    <property type="entry name" value="CBD_IV"/>
    <property type="match status" value="1"/>
</dbReference>
<dbReference type="InterPro" id="IPR013320">
    <property type="entry name" value="ConA-like_dom_sf"/>
</dbReference>
<feature type="domain" description="GH16" evidence="5">
    <location>
        <begin position="33"/>
        <end position="258"/>
    </location>
</feature>
<evidence type="ECO:0000259" key="4">
    <source>
        <dbReference type="PROSITE" id="PS51175"/>
    </source>
</evidence>
<evidence type="ECO:0000256" key="3">
    <source>
        <dbReference type="SAM" id="SignalP"/>
    </source>
</evidence>
<dbReference type="InterPro" id="IPR005084">
    <property type="entry name" value="CBM6"/>
</dbReference>
<proteinExistence type="inferred from homology"/>
<dbReference type="Pfam" id="PF03422">
    <property type="entry name" value="CBM_6"/>
    <property type="match status" value="1"/>
</dbReference>
<dbReference type="InterPro" id="IPR050546">
    <property type="entry name" value="Glycosyl_Hydrlase_16"/>
</dbReference>
<feature type="signal peptide" evidence="3">
    <location>
        <begin position="1"/>
        <end position="24"/>
    </location>
</feature>
<dbReference type="PROSITE" id="PS51762">
    <property type="entry name" value="GH16_2"/>
    <property type="match status" value="1"/>
</dbReference>
<comment type="similarity">
    <text evidence="1">Belongs to the glycosyl hydrolase 16 family.</text>
</comment>
<dbReference type="SUPFAM" id="SSF49899">
    <property type="entry name" value="Concanavalin A-like lectins/glucanases"/>
    <property type="match status" value="1"/>
</dbReference>
<dbReference type="RefSeq" id="WP_162334678.1">
    <property type="nucleotide sequence ID" value="NZ_CP048113.1"/>
</dbReference>
<evidence type="ECO:0000256" key="2">
    <source>
        <dbReference type="ARBA" id="ARBA00022729"/>
    </source>
</evidence>
<dbReference type="GO" id="GO:0005975">
    <property type="term" value="P:carbohydrate metabolic process"/>
    <property type="evidence" value="ECO:0007669"/>
    <property type="project" value="InterPro"/>
</dbReference>
<dbReference type="EMBL" id="CP048113">
    <property type="protein sequence ID" value="QHS62954.1"/>
    <property type="molecule type" value="Genomic_DNA"/>
</dbReference>
<keyword evidence="7" id="KW-1185">Reference proteome</keyword>
<sequence length="389" mass="42346">MMRSLKMSLMLTAGLALGSSVASAQNWQLVWQDEFTNSISSDWVFETGTGSGGWGNNELEYYRRENATIENGQLVITAKQESFGGMNYTSARMKTQGKKSWTYGKIEARIAMPSFQGSWPAFWMLGDNITTVGWPSCGEIDIMEHVNTDANVHGTVHWTGSNNAYASYGSSTPVAVTGYHVYSIEWDANTIKWFVDGVQFNVINIAGNVGGTEEFHRSFFVLLNFAIGGNWPGFTVNNSALPAKMYVDYVRVYQNAGGGGNPFSTTIQAESYSSMSGVQTETTTDAGGGSNVGYIETGDWMAYPSVTIPTTGTYRVEYRVASQSGGGRLSLDVNAGASILGYLDIPSTGGWQNWTTVSHDVTINAGTYNFGIFAQAGGWNINWFRITKL</sequence>
<gene>
    <name evidence="6" type="ORF">GWR21_26225</name>
</gene>
<dbReference type="InterPro" id="IPR000757">
    <property type="entry name" value="Beta-glucanase-like"/>
</dbReference>
<dbReference type="CDD" id="cd04080">
    <property type="entry name" value="CBM6_cellulase-like"/>
    <property type="match status" value="1"/>
</dbReference>
<dbReference type="PANTHER" id="PTHR10963">
    <property type="entry name" value="GLYCOSYL HYDROLASE-RELATED"/>
    <property type="match status" value="1"/>
</dbReference>
<dbReference type="Gene3D" id="2.60.120.200">
    <property type="match status" value="1"/>
</dbReference>
<feature type="domain" description="CBM6" evidence="4">
    <location>
        <begin position="265"/>
        <end position="387"/>
    </location>
</feature>
<evidence type="ECO:0000259" key="5">
    <source>
        <dbReference type="PROSITE" id="PS51762"/>
    </source>
</evidence>
<evidence type="ECO:0000313" key="7">
    <source>
        <dbReference type="Proteomes" id="UP000476411"/>
    </source>
</evidence>
<dbReference type="GO" id="GO:0030246">
    <property type="term" value="F:carbohydrate binding"/>
    <property type="evidence" value="ECO:0007669"/>
    <property type="project" value="InterPro"/>
</dbReference>
<name>A0A6B9ZNI6_9BACT</name>
<dbReference type="Pfam" id="PF00722">
    <property type="entry name" value="Glyco_hydro_16"/>
    <property type="match status" value="1"/>
</dbReference>
<organism evidence="6 7">
    <name type="scientific">Chitinophaga agri</name>
    <dbReference type="NCBI Taxonomy" id="2703787"/>
    <lineage>
        <taxon>Bacteria</taxon>
        <taxon>Pseudomonadati</taxon>
        <taxon>Bacteroidota</taxon>
        <taxon>Chitinophagia</taxon>
        <taxon>Chitinophagales</taxon>
        <taxon>Chitinophagaceae</taxon>
        <taxon>Chitinophaga</taxon>
    </lineage>
</organism>
<dbReference type="KEGG" id="chih:GWR21_26225"/>
<dbReference type="AlphaFoldDB" id="A0A6B9ZNI6"/>